<dbReference type="OrthoDB" id="432528at2759"/>
<evidence type="ECO:0000256" key="1">
    <source>
        <dbReference type="ARBA" id="ARBA00022441"/>
    </source>
</evidence>
<gene>
    <name evidence="4" type="ORF">BGZ65_012349</name>
</gene>
<dbReference type="PANTHER" id="PTHR46093">
    <property type="entry name" value="ACYL-COA-BINDING DOMAIN-CONTAINING PROTEIN 5"/>
    <property type="match status" value="1"/>
</dbReference>
<dbReference type="InterPro" id="IPR015915">
    <property type="entry name" value="Kelch-typ_b-propeller"/>
</dbReference>
<evidence type="ECO:0000313" key="4">
    <source>
        <dbReference type="EMBL" id="KAF9992340.1"/>
    </source>
</evidence>
<dbReference type="Gene3D" id="2.120.10.80">
    <property type="entry name" value="Kelch-type beta propeller"/>
    <property type="match status" value="1"/>
</dbReference>
<evidence type="ECO:0000256" key="2">
    <source>
        <dbReference type="ARBA" id="ARBA00022737"/>
    </source>
</evidence>
<keyword evidence="2" id="KW-0677">Repeat</keyword>
<evidence type="ECO:0000313" key="5">
    <source>
        <dbReference type="Proteomes" id="UP000749646"/>
    </source>
</evidence>
<organism evidence="4 5">
    <name type="scientific">Modicella reniformis</name>
    <dbReference type="NCBI Taxonomy" id="1440133"/>
    <lineage>
        <taxon>Eukaryota</taxon>
        <taxon>Fungi</taxon>
        <taxon>Fungi incertae sedis</taxon>
        <taxon>Mucoromycota</taxon>
        <taxon>Mortierellomycotina</taxon>
        <taxon>Mortierellomycetes</taxon>
        <taxon>Mortierellales</taxon>
        <taxon>Mortierellaceae</taxon>
        <taxon>Modicella</taxon>
    </lineage>
</organism>
<dbReference type="Pfam" id="PF24681">
    <property type="entry name" value="Kelch_KLHDC2_KLHL20_DRC7"/>
    <property type="match status" value="1"/>
</dbReference>
<accession>A0A9P6MCS2</accession>
<reference evidence="4" key="1">
    <citation type="journal article" date="2020" name="Fungal Divers.">
        <title>Resolving the Mortierellaceae phylogeny through synthesis of multi-gene phylogenetics and phylogenomics.</title>
        <authorList>
            <person name="Vandepol N."/>
            <person name="Liber J."/>
            <person name="Desiro A."/>
            <person name="Na H."/>
            <person name="Kennedy M."/>
            <person name="Barry K."/>
            <person name="Grigoriev I.V."/>
            <person name="Miller A.N."/>
            <person name="O'Donnell K."/>
            <person name="Stajich J.E."/>
            <person name="Bonito G."/>
        </authorList>
    </citation>
    <scope>NUCLEOTIDE SEQUENCE</scope>
    <source>
        <strain evidence="4">MES-2147</strain>
    </source>
</reference>
<dbReference type="PANTHER" id="PTHR46093:SF3">
    <property type="entry name" value="ACYL-COA-BINDING DOMAIN-CONTAINING PROTEIN 4"/>
    <property type="match status" value="1"/>
</dbReference>
<feature type="non-terminal residue" evidence="4">
    <location>
        <position position="103"/>
    </location>
</feature>
<comment type="caution">
    <text evidence="4">The sequence shown here is derived from an EMBL/GenBank/DDBJ whole genome shotgun (WGS) entry which is preliminary data.</text>
</comment>
<sequence>MLSYNDKDGWHNMTRDVKGEVPEPRSSACLVPAFGGSKMVLFGGYTRHEVSVLSDIHILDLDTMVWTRGPNVKSKERRARAACAVSNDQLIAWGGQGDPIRGL</sequence>
<proteinExistence type="predicted"/>
<evidence type="ECO:0000256" key="3">
    <source>
        <dbReference type="SAM" id="MobiDB-lite"/>
    </source>
</evidence>
<keyword evidence="5" id="KW-1185">Reference proteome</keyword>
<dbReference type="AlphaFoldDB" id="A0A9P6MCS2"/>
<name>A0A9P6MCS2_9FUNG</name>
<protein>
    <submittedName>
        <fullName evidence="4">Uncharacterized protein</fullName>
    </submittedName>
</protein>
<dbReference type="SUPFAM" id="SSF117281">
    <property type="entry name" value="Kelch motif"/>
    <property type="match status" value="1"/>
</dbReference>
<dbReference type="Proteomes" id="UP000749646">
    <property type="component" value="Unassembled WGS sequence"/>
</dbReference>
<dbReference type="EMBL" id="JAAAHW010002240">
    <property type="protein sequence ID" value="KAF9992340.1"/>
    <property type="molecule type" value="Genomic_DNA"/>
</dbReference>
<feature type="region of interest" description="Disordered" evidence="3">
    <location>
        <begin position="1"/>
        <end position="23"/>
    </location>
</feature>
<keyword evidence="1" id="KW-0880">Kelch repeat</keyword>